<dbReference type="OrthoDB" id="6236007at2759"/>
<evidence type="ECO:0000256" key="1">
    <source>
        <dbReference type="SAM" id="SignalP"/>
    </source>
</evidence>
<organism evidence="2 3">
    <name type="scientific">Chironomus riparius</name>
    <dbReference type="NCBI Taxonomy" id="315576"/>
    <lineage>
        <taxon>Eukaryota</taxon>
        <taxon>Metazoa</taxon>
        <taxon>Ecdysozoa</taxon>
        <taxon>Arthropoda</taxon>
        <taxon>Hexapoda</taxon>
        <taxon>Insecta</taxon>
        <taxon>Pterygota</taxon>
        <taxon>Neoptera</taxon>
        <taxon>Endopterygota</taxon>
        <taxon>Diptera</taxon>
        <taxon>Nematocera</taxon>
        <taxon>Chironomoidea</taxon>
        <taxon>Chironomidae</taxon>
        <taxon>Chironominae</taxon>
        <taxon>Chironomus</taxon>
    </lineage>
</organism>
<evidence type="ECO:0000313" key="3">
    <source>
        <dbReference type="Proteomes" id="UP001153620"/>
    </source>
</evidence>
<dbReference type="AlphaFoldDB" id="A0A9N9RJK1"/>
<dbReference type="SUPFAM" id="SSF57567">
    <property type="entry name" value="Serine protease inhibitors"/>
    <property type="match status" value="1"/>
</dbReference>
<keyword evidence="3" id="KW-1185">Reference proteome</keyword>
<sequence>MKAIILSFILFVAFSEAMVPGRRCGALVESKCPTRQECPLKKPICPAKTVLDSNEDGCCCKPSCKGQNEEFGCGCADKVCNEPQIMCIQCLDGCFCKLGFVRDRQNGKCIPEKQCPAP</sequence>
<name>A0A9N9RJK1_9DIPT</name>
<dbReference type="InterPro" id="IPR036084">
    <property type="entry name" value="Ser_inhib-like_sf"/>
</dbReference>
<evidence type="ECO:0000313" key="2">
    <source>
        <dbReference type="EMBL" id="CAG9798311.1"/>
    </source>
</evidence>
<reference evidence="2" key="2">
    <citation type="submission" date="2022-10" db="EMBL/GenBank/DDBJ databases">
        <authorList>
            <consortium name="ENA_rothamsted_submissions"/>
            <consortium name="culmorum"/>
            <person name="King R."/>
        </authorList>
    </citation>
    <scope>NUCLEOTIDE SEQUENCE</scope>
</reference>
<protein>
    <recommendedName>
        <fullName evidence="4">TIL domain-containing protein</fullName>
    </recommendedName>
</protein>
<dbReference type="Proteomes" id="UP001153620">
    <property type="component" value="Chromosome 1"/>
</dbReference>
<keyword evidence="1" id="KW-0732">Signal</keyword>
<feature type="chain" id="PRO_5040316529" description="TIL domain-containing protein" evidence="1">
    <location>
        <begin position="18"/>
        <end position="118"/>
    </location>
</feature>
<dbReference type="Gene3D" id="2.10.25.10">
    <property type="entry name" value="Laminin"/>
    <property type="match status" value="1"/>
</dbReference>
<gene>
    <name evidence="2" type="ORF">CHIRRI_LOCUS1295</name>
</gene>
<reference evidence="2" key="1">
    <citation type="submission" date="2022-01" db="EMBL/GenBank/DDBJ databases">
        <authorList>
            <person name="King R."/>
        </authorList>
    </citation>
    <scope>NUCLEOTIDE SEQUENCE</scope>
</reference>
<dbReference type="EMBL" id="OU895877">
    <property type="protein sequence ID" value="CAG9798311.1"/>
    <property type="molecule type" value="Genomic_DNA"/>
</dbReference>
<accession>A0A9N9RJK1</accession>
<proteinExistence type="predicted"/>
<evidence type="ECO:0008006" key="4">
    <source>
        <dbReference type="Google" id="ProtNLM"/>
    </source>
</evidence>
<feature type="signal peptide" evidence="1">
    <location>
        <begin position="1"/>
        <end position="17"/>
    </location>
</feature>